<dbReference type="Gene3D" id="3.30.230.90">
    <property type="match status" value="1"/>
</dbReference>
<dbReference type="PANTHER" id="PTHR31051:SF1">
    <property type="entry name" value="PROTEASOME ASSEMBLY CHAPERONE 3"/>
    <property type="match status" value="1"/>
</dbReference>
<dbReference type="STRING" id="671987.R0IVC5"/>
<dbReference type="InterPro" id="IPR018788">
    <property type="entry name" value="Proteasome_assmbl_chp_3"/>
</dbReference>
<dbReference type="GO" id="GO:0043248">
    <property type="term" value="P:proteasome assembly"/>
    <property type="evidence" value="ECO:0007669"/>
    <property type="project" value="InterPro"/>
</dbReference>
<dbReference type="InterPro" id="IPR053720">
    <property type="entry name" value="Psm_Assembly_Chaperone"/>
</dbReference>
<dbReference type="eggNOG" id="ENOG502S447">
    <property type="taxonomic scope" value="Eukaryota"/>
</dbReference>
<dbReference type="OrthoDB" id="5593278at2759"/>
<gene>
    <name evidence="1" type="ORF">SETTUDRAFT_160431</name>
</gene>
<evidence type="ECO:0000313" key="2">
    <source>
        <dbReference type="Proteomes" id="UP000016935"/>
    </source>
</evidence>
<evidence type="ECO:0008006" key="3">
    <source>
        <dbReference type="Google" id="ProtNLM"/>
    </source>
</evidence>
<dbReference type="PANTHER" id="PTHR31051">
    <property type="entry name" value="PROTEASOME ASSEMBLY CHAPERONE 3"/>
    <property type="match status" value="1"/>
</dbReference>
<dbReference type="AlphaFoldDB" id="R0IVC5"/>
<keyword evidence="2" id="KW-1185">Reference proteome</keyword>
<evidence type="ECO:0000313" key="1">
    <source>
        <dbReference type="EMBL" id="EOA88556.1"/>
    </source>
</evidence>
<proteinExistence type="predicted"/>
<organism evidence="1 2">
    <name type="scientific">Exserohilum turcicum (strain 28A)</name>
    <name type="common">Northern leaf blight fungus</name>
    <name type="synonym">Setosphaeria turcica</name>
    <dbReference type="NCBI Taxonomy" id="671987"/>
    <lineage>
        <taxon>Eukaryota</taxon>
        <taxon>Fungi</taxon>
        <taxon>Dikarya</taxon>
        <taxon>Ascomycota</taxon>
        <taxon>Pezizomycotina</taxon>
        <taxon>Dothideomycetes</taxon>
        <taxon>Pleosporomycetidae</taxon>
        <taxon>Pleosporales</taxon>
        <taxon>Pleosporineae</taxon>
        <taxon>Pleosporaceae</taxon>
        <taxon>Exserohilum</taxon>
    </lineage>
</organism>
<dbReference type="EMBL" id="KB908537">
    <property type="protein sequence ID" value="EOA88556.1"/>
    <property type="molecule type" value="Genomic_DNA"/>
</dbReference>
<sequence length="160" mass="17062">MATALSSDDYVVTPSAYPARTNTDTVTINGLTTTAKTVNFADKIVITVTQNGRLAHWVHVPLDIAATDASAISSSFLDRDEQDANSDLLPMHHLTATTVLGGTVAPLDTLGQTLATQVASAIKQRNERESRMVVFGMGLDKSMMEREAFSELVGLVLGVV</sequence>
<reference evidence="1 2" key="1">
    <citation type="journal article" date="2012" name="PLoS Pathog.">
        <title>Diverse lifestyles and strategies of plant pathogenesis encoded in the genomes of eighteen Dothideomycetes fungi.</title>
        <authorList>
            <person name="Ohm R.A."/>
            <person name="Feau N."/>
            <person name="Henrissat B."/>
            <person name="Schoch C.L."/>
            <person name="Horwitz B.A."/>
            <person name="Barry K.W."/>
            <person name="Condon B.J."/>
            <person name="Copeland A.C."/>
            <person name="Dhillon B."/>
            <person name="Glaser F."/>
            <person name="Hesse C.N."/>
            <person name="Kosti I."/>
            <person name="LaButti K."/>
            <person name="Lindquist E.A."/>
            <person name="Lucas S."/>
            <person name="Salamov A.A."/>
            <person name="Bradshaw R.E."/>
            <person name="Ciuffetti L."/>
            <person name="Hamelin R.C."/>
            <person name="Kema G.H.J."/>
            <person name="Lawrence C."/>
            <person name="Scott J.A."/>
            <person name="Spatafora J.W."/>
            <person name="Turgeon B.G."/>
            <person name="de Wit P.J.G.M."/>
            <person name="Zhong S."/>
            <person name="Goodwin S.B."/>
            <person name="Grigoriev I.V."/>
        </authorList>
    </citation>
    <scope>NUCLEOTIDE SEQUENCE [LARGE SCALE GENOMIC DNA]</scope>
    <source>
        <strain evidence="2">28A</strain>
    </source>
</reference>
<dbReference type="RefSeq" id="XP_008023946.1">
    <property type="nucleotide sequence ID" value="XM_008025755.1"/>
</dbReference>
<reference evidence="1 2" key="2">
    <citation type="journal article" date="2013" name="PLoS Genet.">
        <title>Comparative genome structure, secondary metabolite, and effector coding capacity across Cochliobolus pathogens.</title>
        <authorList>
            <person name="Condon B.J."/>
            <person name="Leng Y."/>
            <person name="Wu D."/>
            <person name="Bushley K.E."/>
            <person name="Ohm R.A."/>
            <person name="Otillar R."/>
            <person name="Martin J."/>
            <person name="Schackwitz W."/>
            <person name="Grimwood J."/>
            <person name="MohdZainudin N."/>
            <person name="Xue C."/>
            <person name="Wang R."/>
            <person name="Manning V.A."/>
            <person name="Dhillon B."/>
            <person name="Tu Z.J."/>
            <person name="Steffenson B.J."/>
            <person name="Salamov A."/>
            <person name="Sun H."/>
            <person name="Lowry S."/>
            <person name="LaButti K."/>
            <person name="Han J."/>
            <person name="Copeland A."/>
            <person name="Lindquist E."/>
            <person name="Barry K."/>
            <person name="Schmutz J."/>
            <person name="Baker S.E."/>
            <person name="Ciuffetti L.M."/>
            <person name="Grigoriev I.V."/>
            <person name="Zhong S."/>
            <person name="Turgeon B.G."/>
        </authorList>
    </citation>
    <scope>NUCLEOTIDE SEQUENCE [LARGE SCALE GENOMIC DNA]</scope>
    <source>
        <strain evidence="2">28A</strain>
    </source>
</reference>
<accession>R0IVC5</accession>
<dbReference type="HOGENOM" id="CLU_138059_0_0_1"/>
<dbReference type="GeneID" id="19398037"/>
<protein>
    <recommendedName>
        <fullName evidence="3">Proteasome assembly chaperone 3</fullName>
    </recommendedName>
</protein>
<dbReference type="Proteomes" id="UP000016935">
    <property type="component" value="Unassembled WGS sequence"/>
</dbReference>
<name>R0IVC5_EXST2</name>